<evidence type="ECO:0000313" key="4">
    <source>
        <dbReference type="Proteomes" id="UP001198151"/>
    </source>
</evidence>
<reference evidence="3 4" key="1">
    <citation type="submission" date="2021-10" db="EMBL/GenBank/DDBJ databases">
        <title>Anaerobic single-cell dispensing facilitates the cultivation of human gut bacteria.</title>
        <authorList>
            <person name="Afrizal A."/>
        </authorList>
    </citation>
    <scope>NUCLEOTIDE SEQUENCE [LARGE SCALE GENOMIC DNA]</scope>
    <source>
        <strain evidence="3 4">CLA-AA-H200</strain>
    </source>
</reference>
<dbReference type="SMART" id="SM00857">
    <property type="entry name" value="Resolvase"/>
    <property type="match status" value="1"/>
</dbReference>
<dbReference type="InterPro" id="IPR011109">
    <property type="entry name" value="DNA_bind_recombinase_dom"/>
</dbReference>
<dbReference type="Pfam" id="PF13408">
    <property type="entry name" value="Zn_ribbon_recom"/>
    <property type="match status" value="1"/>
</dbReference>
<feature type="domain" description="Resolvase/invertase-type recombinase catalytic" evidence="1">
    <location>
        <begin position="20"/>
        <end position="175"/>
    </location>
</feature>
<proteinExistence type="predicted"/>
<evidence type="ECO:0000313" key="3">
    <source>
        <dbReference type="EMBL" id="MCC2256226.1"/>
    </source>
</evidence>
<dbReference type="InterPro" id="IPR006119">
    <property type="entry name" value="Resolv_N"/>
</dbReference>
<organism evidence="3 4">
    <name type="scientific">Ruminococcus turbiniformis</name>
    <dbReference type="NCBI Taxonomy" id="2881258"/>
    <lineage>
        <taxon>Bacteria</taxon>
        <taxon>Bacillati</taxon>
        <taxon>Bacillota</taxon>
        <taxon>Clostridia</taxon>
        <taxon>Eubacteriales</taxon>
        <taxon>Oscillospiraceae</taxon>
        <taxon>Ruminococcus</taxon>
    </lineage>
</organism>
<dbReference type="RefSeq" id="WP_227709199.1">
    <property type="nucleotide sequence ID" value="NZ_JAJEQX010000058.1"/>
</dbReference>
<protein>
    <submittedName>
        <fullName evidence="3">Recombinase family protein</fullName>
    </submittedName>
</protein>
<dbReference type="PROSITE" id="PS51736">
    <property type="entry name" value="RECOMBINASES_3"/>
    <property type="match status" value="1"/>
</dbReference>
<evidence type="ECO:0000259" key="1">
    <source>
        <dbReference type="PROSITE" id="PS51736"/>
    </source>
</evidence>
<dbReference type="SUPFAM" id="SSF53041">
    <property type="entry name" value="Resolvase-like"/>
    <property type="match status" value="1"/>
</dbReference>
<evidence type="ECO:0000259" key="2">
    <source>
        <dbReference type="PROSITE" id="PS51737"/>
    </source>
</evidence>
<dbReference type="InterPro" id="IPR036162">
    <property type="entry name" value="Resolvase-like_N_sf"/>
</dbReference>
<feature type="domain" description="Recombinase" evidence="2">
    <location>
        <begin position="183"/>
        <end position="307"/>
    </location>
</feature>
<dbReference type="EMBL" id="JAJEQX010000058">
    <property type="protein sequence ID" value="MCC2256226.1"/>
    <property type="molecule type" value="Genomic_DNA"/>
</dbReference>
<accession>A0ABS8G1T7</accession>
<dbReference type="PANTHER" id="PTHR30461">
    <property type="entry name" value="DNA-INVERTASE FROM LAMBDOID PROPHAGE"/>
    <property type="match status" value="1"/>
</dbReference>
<comment type="caution">
    <text evidence="3">The sequence shown here is derived from an EMBL/GenBank/DDBJ whole genome shotgun (WGS) entry which is preliminary data.</text>
</comment>
<dbReference type="Gene3D" id="3.90.1750.20">
    <property type="entry name" value="Putative Large Serine Recombinase, Chain B, Domain 2"/>
    <property type="match status" value="1"/>
</dbReference>
<gene>
    <name evidence="3" type="ORF">LKD70_17745</name>
</gene>
<dbReference type="Pfam" id="PF07508">
    <property type="entry name" value="Recombinase"/>
    <property type="match status" value="1"/>
</dbReference>
<dbReference type="InterPro" id="IPR038109">
    <property type="entry name" value="DNA_bind_recomb_sf"/>
</dbReference>
<dbReference type="PANTHER" id="PTHR30461:SF23">
    <property type="entry name" value="DNA RECOMBINASE-RELATED"/>
    <property type="match status" value="1"/>
</dbReference>
<dbReference type="Gene3D" id="3.40.50.1390">
    <property type="entry name" value="Resolvase, N-terminal catalytic domain"/>
    <property type="match status" value="1"/>
</dbReference>
<name>A0ABS8G1T7_9FIRM</name>
<keyword evidence="4" id="KW-1185">Reference proteome</keyword>
<dbReference type="Pfam" id="PF00239">
    <property type="entry name" value="Resolvase"/>
    <property type="match status" value="1"/>
</dbReference>
<sequence length="503" mass="57550">MARKSRKHQYTEMFRPSTANAVGYVRLSVANQEEFNSMQNQKFIIERWGDQHQIPISHYYIDNGFSGQRFDRPAFQKMIEDILAGKVNCVIVKDLSRLGRDYITTGYYIEVIFPANGVRFVSVNDQFDTIDGITNQEHPYSSRICVPIINAFNEQTSIEIKKKVEATLDMKAQQGTFIGPRAPFGYQKSESNHDKLIPDPKSAIVVRKIFELAANGTGMTAIVRYLNEKNIPTPIQYARSKGLAGNYDDGNGDWNSRSVKYILTNRTYTGMLIQGKEKRAVAATHVPLVDTDTFDAIQRSFQAKAFNLTTKGQSTENVLKGKVICGCCGGKMQRKHGTNHADWYFFTCITKNRLGVGKCTGMYVREEDVFHAIYHQLKLYVNEHFISDSRYKQVIKEIDNDIAQSDQQYQEAFRNAIRHYERFVDGEISKEEFRAAQDAANEKKAIRDGMVTSKTDYERQYQVFRKLLKASHKEIALSEIMGCIDEIIICPNKNITVKWAIKF</sequence>
<dbReference type="InterPro" id="IPR050639">
    <property type="entry name" value="SSR_resolvase"/>
</dbReference>
<dbReference type="PROSITE" id="PS51737">
    <property type="entry name" value="RECOMBINASE_DNA_BIND"/>
    <property type="match status" value="1"/>
</dbReference>
<dbReference type="InterPro" id="IPR025827">
    <property type="entry name" value="Zn_ribbon_recom_dom"/>
</dbReference>
<dbReference type="Proteomes" id="UP001198151">
    <property type="component" value="Unassembled WGS sequence"/>
</dbReference>